<keyword evidence="1" id="KW-0732">Signal</keyword>
<accession>A6TJG4</accession>
<dbReference type="EMBL" id="CP000724">
    <property type="protein sequence ID" value="ABR46332.1"/>
    <property type="molecule type" value="Genomic_DNA"/>
</dbReference>
<dbReference type="KEGG" id="amt:Amet_0089"/>
<evidence type="ECO:0008006" key="4">
    <source>
        <dbReference type="Google" id="ProtNLM"/>
    </source>
</evidence>
<evidence type="ECO:0000256" key="1">
    <source>
        <dbReference type="SAM" id="SignalP"/>
    </source>
</evidence>
<proteinExistence type="predicted"/>
<feature type="signal peptide" evidence="1">
    <location>
        <begin position="1"/>
        <end position="21"/>
    </location>
</feature>
<evidence type="ECO:0000313" key="3">
    <source>
        <dbReference type="Proteomes" id="UP000001572"/>
    </source>
</evidence>
<sequence length="280" mass="31599">MKKFLAGAFALLMFVSFAATASAFVPPGLAKKQGLPPGLEEKAGELPPGIQKRFGDIEELQKGLAYEYNKTILQMDADNRRIVIEEGTAQLHLLVADNAKIELDGKIVSFKDLYKNDEVQLKLNDELTIIEIIGSKGKDRIPAEKYEEVKGKIDAINSTRREITVISDNTKRLYDIDSNAKIWIDDASSRLTRLEKGMEVTLKIEEDKVVEIYGFSDIQTHEGRLMSVKITEEENIIILRIGEENRTFTVEKRIDLSEISLGATIRIQVKNNEVYRLAEK</sequence>
<keyword evidence="3" id="KW-1185">Reference proteome</keyword>
<dbReference type="OrthoDB" id="1955487at2"/>
<protein>
    <recommendedName>
        <fullName evidence="4">DUF5666 domain-containing protein</fullName>
    </recommendedName>
</protein>
<feature type="chain" id="PRO_5038431411" description="DUF5666 domain-containing protein" evidence="1">
    <location>
        <begin position="22"/>
        <end position="280"/>
    </location>
</feature>
<dbReference type="Proteomes" id="UP000001572">
    <property type="component" value="Chromosome"/>
</dbReference>
<dbReference type="AlphaFoldDB" id="A6TJG4"/>
<evidence type="ECO:0000313" key="2">
    <source>
        <dbReference type="EMBL" id="ABR46332.1"/>
    </source>
</evidence>
<dbReference type="eggNOG" id="ENOG502ZDX2">
    <property type="taxonomic scope" value="Bacteria"/>
</dbReference>
<dbReference type="RefSeq" id="WP_011971241.1">
    <property type="nucleotide sequence ID" value="NC_009633.1"/>
</dbReference>
<gene>
    <name evidence="2" type="ordered locus">Amet_0089</name>
</gene>
<dbReference type="STRING" id="293826.Amet_0089"/>
<reference evidence="3" key="1">
    <citation type="journal article" date="2016" name="Genome Announc.">
        <title>Complete genome sequence of Alkaliphilus metalliredigens strain QYMF, an alkaliphilic and metal-reducing bacterium isolated from borax-contaminated leachate ponds.</title>
        <authorList>
            <person name="Hwang C."/>
            <person name="Copeland A."/>
            <person name="Lucas S."/>
            <person name="Lapidus A."/>
            <person name="Barry K."/>
            <person name="Detter J.C."/>
            <person name="Glavina Del Rio T."/>
            <person name="Hammon N."/>
            <person name="Israni S."/>
            <person name="Dalin E."/>
            <person name="Tice H."/>
            <person name="Pitluck S."/>
            <person name="Chertkov O."/>
            <person name="Brettin T."/>
            <person name="Bruce D."/>
            <person name="Han C."/>
            <person name="Schmutz J."/>
            <person name="Larimer F."/>
            <person name="Land M.L."/>
            <person name="Hauser L."/>
            <person name="Kyrpides N."/>
            <person name="Mikhailova N."/>
            <person name="Ye Q."/>
            <person name="Zhou J."/>
            <person name="Richardson P."/>
            <person name="Fields M.W."/>
        </authorList>
    </citation>
    <scope>NUCLEOTIDE SEQUENCE [LARGE SCALE GENOMIC DNA]</scope>
    <source>
        <strain evidence="3">QYMF</strain>
    </source>
</reference>
<name>A6TJG4_ALKMQ</name>
<dbReference type="HOGENOM" id="CLU_1056185_0_0_9"/>
<organism evidence="2 3">
    <name type="scientific">Alkaliphilus metalliredigens (strain QYMF)</name>
    <dbReference type="NCBI Taxonomy" id="293826"/>
    <lineage>
        <taxon>Bacteria</taxon>
        <taxon>Bacillati</taxon>
        <taxon>Bacillota</taxon>
        <taxon>Clostridia</taxon>
        <taxon>Peptostreptococcales</taxon>
        <taxon>Natronincolaceae</taxon>
        <taxon>Alkaliphilus</taxon>
    </lineage>
</organism>